<reference evidence="2" key="2">
    <citation type="submission" date="2023-06" db="EMBL/GenBank/DDBJ databases">
        <authorList>
            <consortium name="Lawrence Berkeley National Laboratory"/>
            <person name="Haridas S."/>
            <person name="Hensen N."/>
            <person name="Bonometti L."/>
            <person name="Westerberg I."/>
            <person name="Brannstrom I.O."/>
            <person name="Guillou S."/>
            <person name="Cros-Aarteil S."/>
            <person name="Calhoun S."/>
            <person name="Kuo A."/>
            <person name="Mondo S."/>
            <person name="Pangilinan J."/>
            <person name="Riley R."/>
            <person name="Labutti K."/>
            <person name="Andreopoulos B."/>
            <person name="Lipzen A."/>
            <person name="Chen C."/>
            <person name="Yanf M."/>
            <person name="Daum C."/>
            <person name="Ng V."/>
            <person name="Clum A."/>
            <person name="Steindorff A."/>
            <person name="Ohm R."/>
            <person name="Martin F."/>
            <person name="Silar P."/>
            <person name="Natvig D."/>
            <person name="Lalanne C."/>
            <person name="Gautier V."/>
            <person name="Ament-Velasquez S.L."/>
            <person name="Kruys A."/>
            <person name="Hutchinson M.I."/>
            <person name="Powell A.J."/>
            <person name="Barry K."/>
            <person name="Miller A.N."/>
            <person name="Grigoriev I.V."/>
            <person name="Debuchy R."/>
            <person name="Gladieux P."/>
            <person name="Thoren M.H."/>
            <person name="Johannesson H."/>
        </authorList>
    </citation>
    <scope>NUCLEOTIDE SEQUENCE</scope>
    <source>
        <strain evidence="2">CBS 118394</strain>
    </source>
</reference>
<feature type="non-terminal residue" evidence="2">
    <location>
        <position position="1"/>
    </location>
</feature>
<keyword evidence="3" id="KW-1185">Reference proteome</keyword>
<evidence type="ECO:0000256" key="1">
    <source>
        <dbReference type="SAM" id="MobiDB-lite"/>
    </source>
</evidence>
<comment type="caution">
    <text evidence="2">The sequence shown here is derived from an EMBL/GenBank/DDBJ whole genome shotgun (WGS) entry which is preliminary data.</text>
</comment>
<name>A0AAE0LZ19_9PEZI</name>
<proteinExistence type="predicted"/>
<dbReference type="AlphaFoldDB" id="A0AAE0LZ19"/>
<feature type="region of interest" description="Disordered" evidence="1">
    <location>
        <begin position="15"/>
        <end position="88"/>
    </location>
</feature>
<feature type="compositionally biased region" description="Polar residues" evidence="1">
    <location>
        <begin position="63"/>
        <end position="78"/>
    </location>
</feature>
<dbReference type="Proteomes" id="UP001283341">
    <property type="component" value="Unassembled WGS sequence"/>
</dbReference>
<evidence type="ECO:0000313" key="3">
    <source>
        <dbReference type="Proteomes" id="UP001283341"/>
    </source>
</evidence>
<protein>
    <submittedName>
        <fullName evidence="2">Uncharacterized protein</fullName>
    </submittedName>
</protein>
<accession>A0AAE0LZ19</accession>
<sequence length="109" mass="11494">MRSYCKIYGMSNTLSAHNAPASTTSDPIPKSATTPRPAGPGGVASRNPFSSPSHAHKGPSPKNARSATLAAANTSQYTDAPKQQACGKKFQRPLQSTCSCTAGKHRQWH</sequence>
<feature type="compositionally biased region" description="Polar residues" evidence="1">
    <location>
        <begin position="15"/>
        <end position="34"/>
    </location>
</feature>
<evidence type="ECO:0000313" key="2">
    <source>
        <dbReference type="EMBL" id="KAK3312154.1"/>
    </source>
</evidence>
<gene>
    <name evidence="2" type="ORF">B0H66DRAFT_595785</name>
</gene>
<dbReference type="EMBL" id="JAUEDM010000009">
    <property type="protein sequence ID" value="KAK3312154.1"/>
    <property type="molecule type" value="Genomic_DNA"/>
</dbReference>
<reference evidence="2" key="1">
    <citation type="journal article" date="2023" name="Mol. Phylogenet. Evol.">
        <title>Genome-scale phylogeny and comparative genomics of the fungal order Sordariales.</title>
        <authorList>
            <person name="Hensen N."/>
            <person name="Bonometti L."/>
            <person name="Westerberg I."/>
            <person name="Brannstrom I.O."/>
            <person name="Guillou S."/>
            <person name="Cros-Aarteil S."/>
            <person name="Calhoun S."/>
            <person name="Haridas S."/>
            <person name="Kuo A."/>
            <person name="Mondo S."/>
            <person name="Pangilinan J."/>
            <person name="Riley R."/>
            <person name="LaButti K."/>
            <person name="Andreopoulos B."/>
            <person name="Lipzen A."/>
            <person name="Chen C."/>
            <person name="Yan M."/>
            <person name="Daum C."/>
            <person name="Ng V."/>
            <person name="Clum A."/>
            <person name="Steindorff A."/>
            <person name="Ohm R.A."/>
            <person name="Martin F."/>
            <person name="Silar P."/>
            <person name="Natvig D.O."/>
            <person name="Lalanne C."/>
            <person name="Gautier V."/>
            <person name="Ament-Velasquez S.L."/>
            <person name="Kruys A."/>
            <person name="Hutchinson M.I."/>
            <person name="Powell A.J."/>
            <person name="Barry K."/>
            <person name="Miller A.N."/>
            <person name="Grigoriev I.V."/>
            <person name="Debuchy R."/>
            <person name="Gladieux P."/>
            <person name="Hiltunen Thoren M."/>
            <person name="Johannesson H."/>
        </authorList>
    </citation>
    <scope>NUCLEOTIDE SEQUENCE</scope>
    <source>
        <strain evidence="2">CBS 118394</strain>
    </source>
</reference>
<organism evidence="2 3">
    <name type="scientific">Apodospora peruviana</name>
    <dbReference type="NCBI Taxonomy" id="516989"/>
    <lineage>
        <taxon>Eukaryota</taxon>
        <taxon>Fungi</taxon>
        <taxon>Dikarya</taxon>
        <taxon>Ascomycota</taxon>
        <taxon>Pezizomycotina</taxon>
        <taxon>Sordariomycetes</taxon>
        <taxon>Sordariomycetidae</taxon>
        <taxon>Sordariales</taxon>
        <taxon>Lasiosphaeriaceae</taxon>
        <taxon>Apodospora</taxon>
    </lineage>
</organism>